<evidence type="ECO:0008006" key="4">
    <source>
        <dbReference type="Google" id="ProtNLM"/>
    </source>
</evidence>
<evidence type="ECO:0000313" key="3">
    <source>
        <dbReference type="Proteomes" id="UP001164020"/>
    </source>
</evidence>
<proteinExistence type="predicted"/>
<sequence>MTAERRMDAWTAEELAEAAVMWARGATKSAIAAAIGRTARAVAGKIDRNRKLFAPREGMVVSRGERREVMRDGEGSARPFSETEKRRVAMLWRDGATFGRIGAGLQRDASEIRALKAREPGLFAAGRSEAVARGAPPLPCRAGRATGPARPSDPPRRGEISREDGRRLSLETRLPVTRLCERAPGNLFGGRATPLLRGAEAFAPLDGTVPTALADRRGCQWPVEMPGHSGLQLYCDAPVDRRRVESGRRCWCDRHVALEAARRGREREALQTGAAA</sequence>
<name>A0ABY7BV46_9HYPH</name>
<feature type="region of interest" description="Disordered" evidence="1">
    <location>
        <begin position="128"/>
        <end position="167"/>
    </location>
</feature>
<feature type="compositionally biased region" description="Basic and acidic residues" evidence="1">
    <location>
        <begin position="153"/>
        <end position="167"/>
    </location>
</feature>
<protein>
    <recommendedName>
        <fullName evidence="4">GcrA cell cycle regulator</fullName>
    </recommendedName>
</protein>
<dbReference type="Proteomes" id="UP001164020">
    <property type="component" value="Chromosome"/>
</dbReference>
<organism evidence="2 3">
    <name type="scientific">Jiella pelagia</name>
    <dbReference type="NCBI Taxonomy" id="2986949"/>
    <lineage>
        <taxon>Bacteria</taxon>
        <taxon>Pseudomonadati</taxon>
        <taxon>Pseudomonadota</taxon>
        <taxon>Alphaproteobacteria</taxon>
        <taxon>Hyphomicrobiales</taxon>
        <taxon>Aurantimonadaceae</taxon>
        <taxon>Jiella</taxon>
    </lineage>
</organism>
<keyword evidence="3" id="KW-1185">Reference proteome</keyword>
<evidence type="ECO:0000256" key="1">
    <source>
        <dbReference type="SAM" id="MobiDB-lite"/>
    </source>
</evidence>
<gene>
    <name evidence="2" type="ORF">OH818_16680</name>
</gene>
<reference evidence="2" key="1">
    <citation type="submission" date="2022-12" db="EMBL/GenBank/DDBJ databases">
        <title>Jiella pelagia sp. nov., isolated from phosphonate enriched culture of Northwest Pacific surface seawater.</title>
        <authorList>
            <person name="Shin D.Y."/>
            <person name="Hwang C.Y."/>
        </authorList>
    </citation>
    <scope>NUCLEOTIDE SEQUENCE</scope>
    <source>
        <strain evidence="2">HL-NP1</strain>
    </source>
</reference>
<evidence type="ECO:0000313" key="2">
    <source>
        <dbReference type="EMBL" id="WAP67212.1"/>
    </source>
</evidence>
<dbReference type="EMBL" id="CP114029">
    <property type="protein sequence ID" value="WAP67212.1"/>
    <property type="molecule type" value="Genomic_DNA"/>
</dbReference>
<dbReference type="RefSeq" id="WP_268879664.1">
    <property type="nucleotide sequence ID" value="NZ_CP114029.1"/>
</dbReference>
<accession>A0ABY7BV46</accession>